<dbReference type="InterPro" id="IPR011639">
    <property type="entry name" value="MethylTrfase_TaqI-like_dom"/>
</dbReference>
<accession>A0A2G1DFP3</accession>
<dbReference type="InterPro" id="IPR050953">
    <property type="entry name" value="N4_N6_ade-DNA_methylase"/>
</dbReference>
<protein>
    <recommendedName>
        <fullName evidence="2">site-specific DNA-methyltransferase (adenine-specific)</fullName>
        <ecNumber evidence="2">2.1.1.72</ecNumber>
    </recommendedName>
</protein>
<dbReference type="PANTHER" id="PTHR33841">
    <property type="entry name" value="DNA METHYLTRANSFERASE YEEA-RELATED"/>
    <property type="match status" value="1"/>
</dbReference>
<comment type="similarity">
    <text evidence="1">Belongs to the N(4)/N(6)-methyltransferase family.</text>
</comment>
<dbReference type="GO" id="GO:0003676">
    <property type="term" value="F:nucleic acid binding"/>
    <property type="evidence" value="ECO:0007669"/>
    <property type="project" value="InterPro"/>
</dbReference>
<proteinExistence type="inferred from homology"/>
<dbReference type="InterPro" id="IPR029063">
    <property type="entry name" value="SAM-dependent_MTases_sf"/>
</dbReference>
<feature type="domain" description="Type II methyltransferase M.TaqI-like" evidence="7">
    <location>
        <begin position="385"/>
        <end position="547"/>
    </location>
</feature>
<gene>
    <name evidence="8" type="ORF">AMOL_2677</name>
    <name evidence="9" type="ORF">CPU12_10940</name>
</gene>
<dbReference type="PRINTS" id="PR00507">
    <property type="entry name" value="N12N6MTFRASE"/>
</dbReference>
<dbReference type="EMBL" id="NXFY01000019">
    <property type="protein sequence ID" value="PHO17322.1"/>
    <property type="molecule type" value="Genomic_DNA"/>
</dbReference>
<evidence type="ECO:0000313" key="10">
    <source>
        <dbReference type="Proteomes" id="UP000221222"/>
    </source>
</evidence>
<dbReference type="Gene3D" id="3.40.50.150">
    <property type="entry name" value="Vaccinia Virus protein VP39"/>
    <property type="match status" value="1"/>
</dbReference>
<evidence type="ECO:0000313" key="11">
    <source>
        <dbReference type="Proteomes" id="UP000262712"/>
    </source>
</evidence>
<name>A0A2G1DFP3_9BACT</name>
<evidence type="ECO:0000256" key="2">
    <source>
        <dbReference type="ARBA" id="ARBA00011900"/>
    </source>
</evidence>
<dbReference type="EMBL" id="CP032098">
    <property type="protein sequence ID" value="AXX93615.1"/>
    <property type="molecule type" value="Genomic_DNA"/>
</dbReference>
<evidence type="ECO:0000313" key="8">
    <source>
        <dbReference type="EMBL" id="AXX93615.1"/>
    </source>
</evidence>
<evidence type="ECO:0000256" key="1">
    <source>
        <dbReference type="ARBA" id="ARBA00006594"/>
    </source>
</evidence>
<keyword evidence="5" id="KW-0949">S-adenosyl-L-methionine</keyword>
<dbReference type="SUPFAM" id="SSF53335">
    <property type="entry name" value="S-adenosyl-L-methionine-dependent methyltransferases"/>
    <property type="match status" value="1"/>
</dbReference>
<evidence type="ECO:0000256" key="6">
    <source>
        <dbReference type="ARBA" id="ARBA00047942"/>
    </source>
</evidence>
<evidence type="ECO:0000256" key="5">
    <source>
        <dbReference type="ARBA" id="ARBA00022691"/>
    </source>
</evidence>
<dbReference type="Proteomes" id="UP000262712">
    <property type="component" value="Chromosome"/>
</dbReference>
<dbReference type="InterPro" id="IPR002052">
    <property type="entry name" value="DNA_methylase_N6_adenine_CS"/>
</dbReference>
<dbReference type="Pfam" id="PF07669">
    <property type="entry name" value="Eco57I"/>
    <property type="match status" value="1"/>
</dbReference>
<dbReference type="PANTHER" id="PTHR33841:SF5">
    <property type="entry name" value="DNA METHYLASE (MODIFICATION METHYLASE) (METHYLTRANSFERASE)-RELATED"/>
    <property type="match status" value="1"/>
</dbReference>
<comment type="catalytic activity">
    <reaction evidence="6">
        <text>a 2'-deoxyadenosine in DNA + S-adenosyl-L-methionine = an N(6)-methyl-2'-deoxyadenosine in DNA + S-adenosyl-L-homocysteine + H(+)</text>
        <dbReference type="Rhea" id="RHEA:15197"/>
        <dbReference type="Rhea" id="RHEA-COMP:12418"/>
        <dbReference type="Rhea" id="RHEA-COMP:12419"/>
        <dbReference type="ChEBI" id="CHEBI:15378"/>
        <dbReference type="ChEBI" id="CHEBI:57856"/>
        <dbReference type="ChEBI" id="CHEBI:59789"/>
        <dbReference type="ChEBI" id="CHEBI:90615"/>
        <dbReference type="ChEBI" id="CHEBI:90616"/>
        <dbReference type="EC" id="2.1.1.72"/>
    </reaction>
</comment>
<dbReference type="GO" id="GO:0032259">
    <property type="term" value="P:methylation"/>
    <property type="evidence" value="ECO:0007669"/>
    <property type="project" value="UniProtKB-KW"/>
</dbReference>
<dbReference type="REBASE" id="271534">
    <property type="entry name" value="Amo7696ORF2677P"/>
</dbReference>
<sequence length="965" mass="113138">MSINLELSKTLQNGLSKLQMFSNNTPNMGLKLVSNISSELNNHIKLHLLDAKKYGAQAVYFRYFENRPPIPQIYIYEDNIDINILHKKLWSSCKIPIFFVFTNNEIKIFNSMSKNNINEQNIKPFEIIKLTSETLSKLNQFSAKMFDTGEFWNSEYSKNFSHKNSAYNSLLDKLEFERKRLIEKSKLSPQLTNSLLIKSILLKYLEEKEVFELNYWDKFLKGAKSFIDICESNKALIDLFDELSNHFNGGIFKLSYENKEELADTDLTEFKYFLQPNIDNNKQLYFWDLYSFKDLPIELISNIYELFLTENEKEGVVYTPSVLVDFMIDEMIPLDDINLDLKVIDPACGSGIFLVGAFKRLVQMWMIQNNFRQPSVKILKSLITNNIFGIDEKKEAIEVAKFSLSLTLCEILAPEIIWNELHFDDLSQNGNLIANDFFDVIENKESYPKMKDFDLVIGNPPFIAKLTTESSRLIENKSLNENINRPKLPDNQLAYLFLEQSFSLLKENAFISLVQPSGFLYNNNVEEFRKYVFKRFNLRQVIDFTGLNKLYDGSKKDKKGKKVPISVPSLVVCFEKNEPNLETNEVLHLTIRQTFESKEKLYFNLSYYDFHWLSYLNAIEDKYIWKCNLMGGSRTIDIINKLDRYRKLGQYLDEKTQGFGWIYLEGFMDKNSNTTKPKKCDYITGQPFLPATAFLEEGINNTKIYNKENKVFHRIKPKELFTPPHLLIKKQLGRTKIISELRKDYLTFKNDTIGIHAPKKDESDLHELSNILSTFSNEYLFYLASTSAKAGIDKATVLYKNDIDNLPYPQNIESIKLSQIEKYFAEDTIDYMLDWVNGKQNLPIFREVNKSQMIEYQKIYCNLLNTIYVKFKPLDILEIEQFIIMPFSYNETPENYLFSNTLTDSDIEVLINNRIGKNINITRIFKYYDENLIYIIKPKQYRYWLKSIAVRDADDTFADLVNMRY</sequence>
<organism evidence="9 10">
    <name type="scientific">Malaciobacter molluscorum LMG 25693</name>
    <dbReference type="NCBI Taxonomy" id="870501"/>
    <lineage>
        <taxon>Bacteria</taxon>
        <taxon>Pseudomonadati</taxon>
        <taxon>Campylobacterota</taxon>
        <taxon>Epsilonproteobacteria</taxon>
        <taxon>Campylobacterales</taxon>
        <taxon>Arcobacteraceae</taxon>
        <taxon>Malaciobacter</taxon>
    </lineage>
</organism>
<keyword evidence="10" id="KW-1185">Reference proteome</keyword>
<dbReference type="Proteomes" id="UP000221222">
    <property type="component" value="Unassembled WGS sequence"/>
</dbReference>
<evidence type="ECO:0000259" key="7">
    <source>
        <dbReference type="Pfam" id="PF07669"/>
    </source>
</evidence>
<keyword evidence="3" id="KW-0489">Methyltransferase</keyword>
<reference evidence="8 11" key="2">
    <citation type="submission" date="2018-08" db="EMBL/GenBank/DDBJ databases">
        <title>Complete genome of the Arcobacter molluscorum type strain LMG 25693.</title>
        <authorList>
            <person name="Miller W.G."/>
            <person name="Yee E."/>
            <person name="Bono J.L."/>
        </authorList>
    </citation>
    <scope>NUCLEOTIDE SEQUENCE [LARGE SCALE GENOMIC DNA]</scope>
    <source>
        <strain evidence="8 11">CECT 7696</strain>
    </source>
</reference>
<dbReference type="GO" id="GO:0006304">
    <property type="term" value="P:DNA modification"/>
    <property type="evidence" value="ECO:0007669"/>
    <property type="project" value="InterPro"/>
</dbReference>
<dbReference type="RefSeq" id="WP_099343160.1">
    <property type="nucleotide sequence ID" value="NZ_CP032098.1"/>
</dbReference>
<dbReference type="EC" id="2.1.1.72" evidence="2"/>
<dbReference type="AlphaFoldDB" id="A0A2G1DFP3"/>
<evidence type="ECO:0000313" key="9">
    <source>
        <dbReference type="EMBL" id="PHO17322.1"/>
    </source>
</evidence>
<evidence type="ECO:0000256" key="3">
    <source>
        <dbReference type="ARBA" id="ARBA00022603"/>
    </source>
</evidence>
<evidence type="ECO:0000256" key="4">
    <source>
        <dbReference type="ARBA" id="ARBA00022679"/>
    </source>
</evidence>
<dbReference type="PROSITE" id="PS00092">
    <property type="entry name" value="N6_MTASE"/>
    <property type="match status" value="1"/>
</dbReference>
<reference evidence="9 10" key="1">
    <citation type="submission" date="2017-09" db="EMBL/GenBank/DDBJ databases">
        <title>Arcobacter canalis sp. nov., a new species isolated from a water canal contaminated with urban sewage.</title>
        <authorList>
            <person name="Perez-Cataluna A."/>
            <person name="Salas-Masso N."/>
            <person name="Figueras M.J."/>
        </authorList>
    </citation>
    <scope>NUCLEOTIDE SEQUENCE [LARGE SCALE GENOMIC DNA]</scope>
    <source>
        <strain evidence="9 10">F98-3</strain>
    </source>
</reference>
<dbReference type="GO" id="GO:0009007">
    <property type="term" value="F:site-specific DNA-methyltransferase (adenine-specific) activity"/>
    <property type="evidence" value="ECO:0007669"/>
    <property type="project" value="UniProtKB-EC"/>
</dbReference>
<dbReference type="KEGG" id="amol:AMOL_2677"/>
<keyword evidence="4" id="KW-0808">Transferase</keyword>